<evidence type="ECO:0000313" key="2">
    <source>
        <dbReference type="EMBL" id="ACZ39685.1"/>
    </source>
</evidence>
<dbReference type="AlphaFoldDB" id="D1C6R0"/>
<dbReference type="KEGG" id="sti:Sthe_2264"/>
<name>D1C6R0_SPHTD</name>
<reference evidence="3" key="1">
    <citation type="submission" date="2009-11" db="EMBL/GenBank/DDBJ databases">
        <title>The complete chromosome 1 of Sphaerobacter thermophilus DSM 20745.</title>
        <authorList>
            <person name="Lucas S."/>
            <person name="Copeland A."/>
            <person name="Lapidus A."/>
            <person name="Glavina del Rio T."/>
            <person name="Dalin E."/>
            <person name="Tice H."/>
            <person name="Bruce D."/>
            <person name="Goodwin L."/>
            <person name="Pitluck S."/>
            <person name="Kyrpides N."/>
            <person name="Mavromatis K."/>
            <person name="Ivanova N."/>
            <person name="Mikhailova N."/>
            <person name="LaButti K.M."/>
            <person name="Clum A."/>
            <person name="Sun H.I."/>
            <person name="Brettin T."/>
            <person name="Detter J.C."/>
            <person name="Han C."/>
            <person name="Larimer F."/>
            <person name="Land M."/>
            <person name="Hauser L."/>
            <person name="Markowitz V."/>
            <person name="Cheng J.F."/>
            <person name="Hugenholtz P."/>
            <person name="Woyke T."/>
            <person name="Wu D."/>
            <person name="Steenblock K."/>
            <person name="Schneider S."/>
            <person name="Pukall R."/>
            <person name="Goeker M."/>
            <person name="Klenk H.P."/>
            <person name="Eisen J.A."/>
        </authorList>
    </citation>
    <scope>NUCLEOTIDE SEQUENCE [LARGE SCALE GENOMIC DNA]</scope>
    <source>
        <strain evidence="3">ATCC 49802 / DSM 20745 / S 6022</strain>
    </source>
</reference>
<accession>D1C6R0</accession>
<dbReference type="InterPro" id="IPR057972">
    <property type="entry name" value="Terminase_7"/>
</dbReference>
<proteinExistence type="predicted"/>
<feature type="region of interest" description="Disordered" evidence="1">
    <location>
        <begin position="119"/>
        <end position="153"/>
    </location>
</feature>
<dbReference type="EMBL" id="CP001823">
    <property type="protein sequence ID" value="ACZ39685.1"/>
    <property type="molecule type" value="Genomic_DNA"/>
</dbReference>
<evidence type="ECO:0000256" key="1">
    <source>
        <dbReference type="SAM" id="MobiDB-lite"/>
    </source>
</evidence>
<gene>
    <name evidence="2" type="ordered locus">Sthe_2264</name>
</gene>
<dbReference type="HOGENOM" id="CLU_1739558_0_0_0"/>
<dbReference type="Pfam" id="PF25673">
    <property type="entry name" value="Terminase_7"/>
    <property type="match status" value="1"/>
</dbReference>
<dbReference type="Proteomes" id="UP000002027">
    <property type="component" value="Chromosome 1"/>
</dbReference>
<organism evidence="2 3">
    <name type="scientific">Sphaerobacter thermophilus (strain ATCC 49802 / DSM 20745 / KCCM 41009 / NCIMB 13125 / S 6022)</name>
    <dbReference type="NCBI Taxonomy" id="479434"/>
    <lineage>
        <taxon>Bacteria</taxon>
        <taxon>Pseudomonadati</taxon>
        <taxon>Thermomicrobiota</taxon>
        <taxon>Thermomicrobia</taxon>
        <taxon>Sphaerobacterales</taxon>
        <taxon>Sphaerobacterineae</taxon>
        <taxon>Sphaerobacteraceae</taxon>
        <taxon>Sphaerobacter</taxon>
    </lineage>
</organism>
<feature type="compositionally biased region" description="Basic and acidic residues" evidence="1">
    <location>
        <begin position="137"/>
        <end position="153"/>
    </location>
</feature>
<dbReference type="OrthoDB" id="3233083at2"/>
<protein>
    <submittedName>
        <fullName evidence="2">Bacteriophage protein</fullName>
    </submittedName>
</protein>
<reference evidence="2 3" key="2">
    <citation type="journal article" date="2010" name="Stand. Genomic Sci.">
        <title>Complete genome sequence of Desulfohalobium retbaense type strain (HR(100)).</title>
        <authorList>
            <person name="Spring S."/>
            <person name="Nolan M."/>
            <person name="Lapidus A."/>
            <person name="Glavina Del Rio T."/>
            <person name="Copeland A."/>
            <person name="Tice H."/>
            <person name="Cheng J.F."/>
            <person name="Lucas S."/>
            <person name="Land M."/>
            <person name="Chen F."/>
            <person name="Bruce D."/>
            <person name="Goodwin L."/>
            <person name="Pitluck S."/>
            <person name="Ivanova N."/>
            <person name="Mavromatis K."/>
            <person name="Mikhailova N."/>
            <person name="Pati A."/>
            <person name="Chen A."/>
            <person name="Palaniappan K."/>
            <person name="Hauser L."/>
            <person name="Chang Y.J."/>
            <person name="Jeffries C.D."/>
            <person name="Munk C."/>
            <person name="Kiss H."/>
            <person name="Chain P."/>
            <person name="Han C."/>
            <person name="Brettin T."/>
            <person name="Detter J.C."/>
            <person name="Schuler E."/>
            <person name="Goker M."/>
            <person name="Rohde M."/>
            <person name="Bristow J."/>
            <person name="Eisen J.A."/>
            <person name="Markowitz V."/>
            <person name="Hugenholtz P."/>
            <person name="Kyrpides N.C."/>
            <person name="Klenk H.P."/>
        </authorList>
    </citation>
    <scope>NUCLEOTIDE SEQUENCE [LARGE SCALE GENOMIC DNA]</scope>
    <source>
        <strain evidence="3">ATCC 49802 / DSM 20745 / S 6022</strain>
    </source>
</reference>
<dbReference type="RefSeq" id="WP_012872726.1">
    <property type="nucleotide sequence ID" value="NC_013523.1"/>
</dbReference>
<dbReference type="STRING" id="479434.Sthe_2264"/>
<dbReference type="InParanoid" id="D1C6R0"/>
<keyword evidence="3" id="KW-1185">Reference proteome</keyword>
<sequence length="153" mass="17303">MAGPGRIPKPAHLVRGHRKVMAVKLATGTPARQRAPRLPAIDGLAWHTKTRAWWRNVWRSPMAEQYTPTDEDGLLRLAILVNSFYQTHDPKLMAEIRLQEQRFGLDPVSRARLRWELAPPATEREPGNVTQLWAGTDPRRTLDRGGKEADSDG</sequence>
<evidence type="ECO:0000313" key="3">
    <source>
        <dbReference type="Proteomes" id="UP000002027"/>
    </source>
</evidence>